<keyword evidence="2" id="KW-1185">Reference proteome</keyword>
<dbReference type="EMBL" id="AZEF01000011">
    <property type="protein sequence ID" value="KRL02609.1"/>
    <property type="molecule type" value="Genomic_DNA"/>
</dbReference>
<evidence type="ECO:0000313" key="1">
    <source>
        <dbReference type="EMBL" id="KRL02609.1"/>
    </source>
</evidence>
<name>A0A0R1M4A9_9LACO</name>
<sequence>MQPKIDVLDTAKIKEIIELGEYDNDAAIQADSTLLILDCQKYNLKNIKSIIFDRNKGICLSNMETKRLINRFVVQDIVTFGFIRATMELENIKGVLFYVYGETMMIPLTGATQHSTSWFFVNNVASYSFNSAGNKIILYCPQVFDRALKIAVETNKAYCMRVINAAEKVSDRESKLALKMVADHYPRHPQAKAFHALDKKRAISRYCVSLSEKYHKQLIKYTIQALEMEPMPEIVNETYAKVRNRMSKLM</sequence>
<dbReference type="Proteomes" id="UP000051621">
    <property type="component" value="Unassembled WGS sequence"/>
</dbReference>
<evidence type="ECO:0000313" key="2">
    <source>
        <dbReference type="Proteomes" id="UP000051621"/>
    </source>
</evidence>
<dbReference type="AlphaFoldDB" id="A0A0R1M4A9"/>
<proteinExistence type="predicted"/>
<gene>
    <name evidence="1" type="ORF">FC81_GL000646</name>
</gene>
<dbReference type="OrthoDB" id="2323375at2"/>
<accession>A0A0R1M4A9</accession>
<reference evidence="1 2" key="1">
    <citation type="journal article" date="2015" name="Genome Announc.">
        <title>Expanding the biotechnology potential of lactobacilli through comparative genomics of 213 strains and associated genera.</title>
        <authorList>
            <person name="Sun Z."/>
            <person name="Harris H.M."/>
            <person name="McCann A."/>
            <person name="Guo C."/>
            <person name="Argimon S."/>
            <person name="Zhang W."/>
            <person name="Yang X."/>
            <person name="Jeffery I.B."/>
            <person name="Cooney J.C."/>
            <person name="Kagawa T.F."/>
            <person name="Liu W."/>
            <person name="Song Y."/>
            <person name="Salvetti E."/>
            <person name="Wrobel A."/>
            <person name="Rasinkangas P."/>
            <person name="Parkhill J."/>
            <person name="Rea M.C."/>
            <person name="O'Sullivan O."/>
            <person name="Ritari J."/>
            <person name="Douillard F.P."/>
            <person name="Paul Ross R."/>
            <person name="Yang R."/>
            <person name="Briner A.E."/>
            <person name="Felis G.E."/>
            <person name="de Vos W.M."/>
            <person name="Barrangou R."/>
            <person name="Klaenhammer T.R."/>
            <person name="Caufield P.W."/>
            <person name="Cui Y."/>
            <person name="Zhang H."/>
            <person name="O'Toole P.W."/>
        </authorList>
    </citation>
    <scope>NUCLEOTIDE SEQUENCE [LARGE SCALE GENOMIC DNA]</scope>
    <source>
        <strain evidence="1 2">DSM 19910</strain>
    </source>
</reference>
<comment type="caution">
    <text evidence="1">The sequence shown here is derived from an EMBL/GenBank/DDBJ whole genome shotgun (WGS) entry which is preliminary data.</text>
</comment>
<protein>
    <submittedName>
        <fullName evidence="1">Uncharacterized protein</fullName>
    </submittedName>
</protein>
<dbReference type="STRING" id="1423731.FC81_GL000646"/>
<dbReference type="PATRIC" id="fig|1423731.3.peg.660"/>
<dbReference type="RefSeq" id="WP_057742798.1">
    <property type="nucleotide sequence ID" value="NZ_AZEF01000011.1"/>
</dbReference>
<organism evidence="1 2">
    <name type="scientific">Liquorilactobacillus capillatus DSM 19910</name>
    <dbReference type="NCBI Taxonomy" id="1423731"/>
    <lineage>
        <taxon>Bacteria</taxon>
        <taxon>Bacillati</taxon>
        <taxon>Bacillota</taxon>
        <taxon>Bacilli</taxon>
        <taxon>Lactobacillales</taxon>
        <taxon>Lactobacillaceae</taxon>
        <taxon>Liquorilactobacillus</taxon>
    </lineage>
</organism>